<proteinExistence type="predicted"/>
<keyword evidence="4" id="KW-1185">Reference proteome</keyword>
<dbReference type="Pfam" id="PF22106">
    <property type="entry name" value="NGO1945_C"/>
    <property type="match status" value="1"/>
</dbReference>
<dbReference type="Gene3D" id="1.10.150.690">
    <property type="entry name" value="DUF2063"/>
    <property type="match status" value="1"/>
</dbReference>
<dbReference type="AlphaFoldDB" id="A0A6L9MXU6"/>
<organism evidence="3 4">
    <name type="scientific">Alteromonas hispanica</name>
    <dbReference type="NCBI Taxonomy" id="315421"/>
    <lineage>
        <taxon>Bacteria</taxon>
        <taxon>Pseudomonadati</taxon>
        <taxon>Pseudomonadota</taxon>
        <taxon>Gammaproteobacteria</taxon>
        <taxon>Alteromonadales</taxon>
        <taxon>Alteromonadaceae</taxon>
        <taxon>Alteromonas/Salinimonas group</taxon>
        <taxon>Alteromonas</taxon>
    </lineage>
</organism>
<dbReference type="EMBL" id="JAAAWP010000013">
    <property type="protein sequence ID" value="NDW23062.1"/>
    <property type="molecule type" value="Genomic_DNA"/>
</dbReference>
<feature type="domain" description="NGO1945-like C-terminal" evidence="2">
    <location>
        <begin position="148"/>
        <end position="244"/>
    </location>
</feature>
<evidence type="ECO:0000313" key="3">
    <source>
        <dbReference type="EMBL" id="NDW23062.1"/>
    </source>
</evidence>
<reference evidence="3 4" key="1">
    <citation type="submission" date="2020-01" db="EMBL/GenBank/DDBJ databases">
        <title>Genomes of bacteria type strains.</title>
        <authorList>
            <person name="Chen J."/>
            <person name="Zhu S."/>
            <person name="Yang J."/>
        </authorList>
    </citation>
    <scope>NUCLEOTIDE SEQUENCE [LARGE SCALE GENOMIC DNA]</scope>
    <source>
        <strain evidence="3 4">LMG 22958</strain>
    </source>
</reference>
<accession>A0A6L9MXU6</accession>
<dbReference type="InterPro" id="IPR044922">
    <property type="entry name" value="DUF2063_N_sf"/>
</dbReference>
<sequence>MKKSFEQTQYEFVHAIKNPKTFTPKNDEEARRVGVYQALFFSNIDSFVSSAFPVLKSIIVDLHGIEGWQLVVRQFFSEHECRSPYFNEISKEFVEYLSINPALALDLPEFSAELAHYEWLELDVQTRKNSEEVHFYKQDDSVEKVRVSPLATLVSYSFPVHLIGTDFLPTAPSPEPEYYVVYRDAQHHVHFAHLNAVTALLVHTLEFEEQGLRLDSLAQKVSENVPHIPQHALIQGAQQTVVDMLKKGILIAV</sequence>
<dbReference type="InterPro" id="IPR018640">
    <property type="entry name" value="DUF2063"/>
</dbReference>
<comment type="caution">
    <text evidence="3">The sequence shown here is derived from an EMBL/GenBank/DDBJ whole genome shotgun (WGS) entry which is preliminary data.</text>
</comment>
<evidence type="ECO:0000313" key="4">
    <source>
        <dbReference type="Proteomes" id="UP000478837"/>
    </source>
</evidence>
<gene>
    <name evidence="3" type="ORF">GTW09_16190</name>
</gene>
<evidence type="ECO:0000259" key="1">
    <source>
        <dbReference type="Pfam" id="PF09836"/>
    </source>
</evidence>
<feature type="domain" description="Putative DNA-binding" evidence="1">
    <location>
        <begin position="7"/>
        <end position="97"/>
    </location>
</feature>
<protein>
    <submittedName>
        <fullName evidence="3">DUF2063 domain-containing protein</fullName>
    </submittedName>
</protein>
<evidence type="ECO:0000259" key="2">
    <source>
        <dbReference type="Pfam" id="PF22106"/>
    </source>
</evidence>
<name>A0A6L9MXU6_9ALTE</name>
<dbReference type="Proteomes" id="UP000478837">
    <property type="component" value="Unassembled WGS sequence"/>
</dbReference>
<dbReference type="InterPro" id="IPR054098">
    <property type="entry name" value="NGO1945-like_C"/>
</dbReference>
<dbReference type="RefSeq" id="WP_163112705.1">
    <property type="nucleotide sequence ID" value="NZ_JAAAWP010000013.1"/>
</dbReference>
<dbReference type="Pfam" id="PF09836">
    <property type="entry name" value="DUF2063"/>
    <property type="match status" value="1"/>
</dbReference>
<dbReference type="Gene3D" id="3.90.930.50">
    <property type="match status" value="1"/>
</dbReference>